<evidence type="ECO:0000313" key="8">
    <source>
        <dbReference type="Proteomes" id="UP000488956"/>
    </source>
</evidence>
<feature type="signal peptide" evidence="2">
    <location>
        <begin position="1"/>
        <end position="22"/>
    </location>
</feature>
<organism evidence="4 6">
    <name type="scientific">Phytophthora fragariae</name>
    <dbReference type="NCBI Taxonomy" id="53985"/>
    <lineage>
        <taxon>Eukaryota</taxon>
        <taxon>Sar</taxon>
        <taxon>Stramenopiles</taxon>
        <taxon>Oomycota</taxon>
        <taxon>Peronosporomycetes</taxon>
        <taxon>Peronosporales</taxon>
        <taxon>Peronosporaceae</taxon>
        <taxon>Phytophthora</taxon>
    </lineage>
</organism>
<reference evidence="4 6" key="1">
    <citation type="submission" date="2018-08" db="EMBL/GenBank/DDBJ databases">
        <title>Genomic investigation of the strawberry pathogen Phytophthora fragariae indicates pathogenicity is determined by transcriptional variation in three key races.</title>
        <authorList>
            <person name="Adams T.M."/>
            <person name="Armitage A.D."/>
            <person name="Sobczyk M.K."/>
            <person name="Bates H.J."/>
            <person name="Dunwell J.M."/>
            <person name="Nellist C.F."/>
            <person name="Harrison R.J."/>
        </authorList>
    </citation>
    <scope>NUCLEOTIDE SEQUENCE [LARGE SCALE GENOMIC DNA]</scope>
    <source>
        <strain evidence="4 6">NOV-5</strain>
        <strain evidence="5 8">ONT-3</strain>
        <strain evidence="3 7">SCRP245</strain>
    </source>
</reference>
<dbReference type="EMBL" id="QXFX01002540">
    <property type="protein sequence ID" value="KAE9076021.1"/>
    <property type="molecule type" value="Genomic_DNA"/>
</dbReference>
<comment type="caution">
    <text evidence="4">The sequence shown here is derived from an EMBL/GenBank/DDBJ whole genome shotgun (WGS) entry which is preliminary data.</text>
</comment>
<dbReference type="Proteomes" id="UP000460718">
    <property type="component" value="Unassembled WGS sequence"/>
</dbReference>
<feature type="region of interest" description="Disordered" evidence="1">
    <location>
        <begin position="45"/>
        <end position="73"/>
    </location>
</feature>
<evidence type="ECO:0000313" key="7">
    <source>
        <dbReference type="Proteomes" id="UP000460718"/>
    </source>
</evidence>
<evidence type="ECO:0000256" key="2">
    <source>
        <dbReference type="SAM" id="SignalP"/>
    </source>
</evidence>
<sequence>MCWGFIPTPLAAALSTLDRSSAFSILILLNEQTGSVGCNSLRSANSRRRAAPRTGQTRSWPERVRDRDVPCPC</sequence>
<feature type="chain" id="PRO_5036380392" description="Secreted protein" evidence="2">
    <location>
        <begin position="23"/>
        <end position="73"/>
    </location>
</feature>
<keyword evidence="2" id="KW-0732">Signal</keyword>
<dbReference type="EMBL" id="QXGA01005760">
    <property type="protein sequence ID" value="KAE9065800.1"/>
    <property type="molecule type" value="Genomic_DNA"/>
</dbReference>
<proteinExistence type="predicted"/>
<feature type="compositionally biased region" description="Basic and acidic residues" evidence="1">
    <location>
        <begin position="60"/>
        <end position="73"/>
    </location>
</feature>
<evidence type="ECO:0000313" key="6">
    <source>
        <dbReference type="Proteomes" id="UP000440732"/>
    </source>
</evidence>
<evidence type="ECO:0000313" key="5">
    <source>
        <dbReference type="EMBL" id="KAE9076021.1"/>
    </source>
</evidence>
<evidence type="ECO:0000313" key="3">
    <source>
        <dbReference type="EMBL" id="KAE8977004.1"/>
    </source>
</evidence>
<protein>
    <recommendedName>
        <fullName evidence="9">Secreted protein</fullName>
    </recommendedName>
</protein>
<dbReference type="AlphaFoldDB" id="A0A6A3PZF4"/>
<dbReference type="EMBL" id="QXFW01002605">
    <property type="protein sequence ID" value="KAE8977004.1"/>
    <property type="molecule type" value="Genomic_DNA"/>
</dbReference>
<dbReference type="Proteomes" id="UP000440732">
    <property type="component" value="Unassembled WGS sequence"/>
</dbReference>
<accession>A0A6A3PZF4</accession>
<dbReference type="Proteomes" id="UP000488956">
    <property type="component" value="Unassembled WGS sequence"/>
</dbReference>
<name>A0A6A3PZF4_9STRA</name>
<evidence type="ECO:0000313" key="4">
    <source>
        <dbReference type="EMBL" id="KAE9065800.1"/>
    </source>
</evidence>
<evidence type="ECO:0008006" key="9">
    <source>
        <dbReference type="Google" id="ProtNLM"/>
    </source>
</evidence>
<evidence type="ECO:0000256" key="1">
    <source>
        <dbReference type="SAM" id="MobiDB-lite"/>
    </source>
</evidence>
<gene>
    <name evidence="4" type="ORF">PF006_g30374</name>
    <name evidence="5" type="ORF">PF010_g24075</name>
    <name evidence="3" type="ORF">PF011_g23828</name>
</gene>